<feature type="domain" description="SbsA Ig-like" evidence="3">
    <location>
        <begin position="34"/>
        <end position="139"/>
    </location>
</feature>
<accession>I3ZD36</accession>
<dbReference type="PATRIC" id="fig|926566.3.peg.809"/>
<dbReference type="OrthoDB" id="505641at2"/>
<evidence type="ECO:0000313" key="5">
    <source>
        <dbReference type="Proteomes" id="UP000006056"/>
    </source>
</evidence>
<dbReference type="InterPro" id="IPR014755">
    <property type="entry name" value="Cu-Rt/internalin_Ig-like"/>
</dbReference>
<dbReference type="KEGG" id="trs:Terro_0827"/>
<dbReference type="InterPro" id="IPR032812">
    <property type="entry name" value="SbsA_Ig"/>
</dbReference>
<dbReference type="HOGENOM" id="CLU_381679_0_0_0"/>
<dbReference type="Gene3D" id="2.60.40.1220">
    <property type="match status" value="1"/>
</dbReference>
<organism evidence="4 5">
    <name type="scientific">Terriglobus roseus (strain DSM 18391 / NRRL B-41598 / KBS 63)</name>
    <dbReference type="NCBI Taxonomy" id="926566"/>
    <lineage>
        <taxon>Bacteria</taxon>
        <taxon>Pseudomonadati</taxon>
        <taxon>Acidobacteriota</taxon>
        <taxon>Terriglobia</taxon>
        <taxon>Terriglobales</taxon>
        <taxon>Acidobacteriaceae</taxon>
        <taxon>Terriglobus</taxon>
    </lineage>
</organism>
<keyword evidence="2" id="KW-0812">Transmembrane</keyword>
<dbReference type="eggNOG" id="ENOG5032QZE">
    <property type="taxonomic scope" value="Bacteria"/>
</dbReference>
<reference evidence="4 5" key="1">
    <citation type="submission" date="2012-06" db="EMBL/GenBank/DDBJ databases">
        <title>Complete genome of Terriglobus roseus DSM 18391.</title>
        <authorList>
            <consortium name="US DOE Joint Genome Institute (JGI-PGF)"/>
            <person name="Lucas S."/>
            <person name="Copeland A."/>
            <person name="Lapidus A."/>
            <person name="Glavina del Rio T."/>
            <person name="Dalin E."/>
            <person name="Tice H."/>
            <person name="Bruce D."/>
            <person name="Goodwin L."/>
            <person name="Pitluck S."/>
            <person name="Peters L."/>
            <person name="Mikhailova N."/>
            <person name="Munk A.C.C."/>
            <person name="Kyrpides N."/>
            <person name="Mavromatis K."/>
            <person name="Ivanova N."/>
            <person name="Brettin T."/>
            <person name="Detter J.C."/>
            <person name="Han C."/>
            <person name="Larimer F."/>
            <person name="Land M."/>
            <person name="Hauser L."/>
            <person name="Markowitz V."/>
            <person name="Cheng J.-F."/>
            <person name="Hugenholtz P."/>
            <person name="Woyke T."/>
            <person name="Wu D."/>
            <person name="Brambilla E."/>
            <person name="Klenk H.-P."/>
            <person name="Eisen J.A."/>
        </authorList>
    </citation>
    <scope>NUCLEOTIDE SEQUENCE [LARGE SCALE GENOMIC DNA]</scope>
    <source>
        <strain evidence="5">DSM 18391 / NRRL B-41598 / KBS 63</strain>
    </source>
</reference>
<feature type="transmembrane region" description="Helical" evidence="2">
    <location>
        <begin position="12"/>
        <end position="30"/>
    </location>
</feature>
<name>I3ZD36_TERRK</name>
<keyword evidence="2" id="KW-0472">Membrane</keyword>
<evidence type="ECO:0000256" key="1">
    <source>
        <dbReference type="ARBA" id="ARBA00022729"/>
    </source>
</evidence>
<keyword evidence="1" id="KW-0732">Signal</keyword>
<evidence type="ECO:0000313" key="4">
    <source>
        <dbReference type="EMBL" id="AFL87154.1"/>
    </source>
</evidence>
<dbReference type="Pfam" id="PF13205">
    <property type="entry name" value="Big_5"/>
    <property type="match status" value="1"/>
</dbReference>
<dbReference type="EMBL" id="CP003379">
    <property type="protein sequence ID" value="AFL87154.1"/>
    <property type="molecule type" value="Genomic_DNA"/>
</dbReference>
<evidence type="ECO:0000256" key="2">
    <source>
        <dbReference type="SAM" id="Phobius"/>
    </source>
</evidence>
<protein>
    <recommendedName>
        <fullName evidence="3">SbsA Ig-like domain-containing protein</fullName>
    </recommendedName>
</protein>
<dbReference type="AlphaFoldDB" id="I3ZD36"/>
<gene>
    <name evidence="4" type="ordered locus">Terro_0827</name>
</gene>
<evidence type="ECO:0000259" key="3">
    <source>
        <dbReference type="Pfam" id="PF13205"/>
    </source>
</evidence>
<sequence>MSPALALWHVRFLVAASLAVLAMIGLVLFARDYTIPPDAERVYPYADEVGVEPNTAVTIHFSKALSPESVSGNMVLRDEQGRVISTKVIYDVASQAATMQSAAKLREGVTYTVTLAAGRQGLRDRYNHGLSAPKTWNFTVGISPPASVQEGPGGPLLLVTSKTIGFSQYYAEVLRSEGLNFFTVADIENVSASELSKYNIALIGEIPVDASHIRLFTDWVKAGGNLIAMRPSPPLAASLGWYLAVTASGGPIQHNGYLKLNPKVPAAAGLLQRPMQWHGDAYRYDSNATTIASLYRDDKTATQYPAVSTLQIGKGSATVFSYDLARSVVYTRQGNPDWSGIERDGMRPIRSDDLFYGASASDPQLDWVDPSLIAVPQADIQQRLLANLILLASAANKPLPRFWYLPRGLKAVIVLTGDDHGHGGTTRRFARYERDSAPNCSVDHWECIRSTSNIFEGSITAEQAYYFVSKGFEVDLHVYTACTDWPTKLEKNNAGVELRQMDRGFVDSLYTQQLKGFEAKYPGLPPPVSNRTDCITWGDYDTQPQVELAHNIRLDTNYYYWPAIWVQDKPGLFTGSALPMRFATRQGELIDVYQAPTQMTDESGQSYPFTVNTLLDNALGESEYLGVFTANMHNDEAKSASAEEIIASAKKRQVPIITAAQLLKWLDGRNASKFRDIQWSGQQVCFMIESGIGAHGLEVLLPSTVAAEEVASLRRNGQPVTIRGMSFAGVHYVVFPAAHGRYCATYGTR</sequence>
<dbReference type="InterPro" id="IPR029062">
    <property type="entry name" value="Class_I_gatase-like"/>
</dbReference>
<dbReference type="RefSeq" id="WP_014784723.1">
    <property type="nucleotide sequence ID" value="NC_018014.1"/>
</dbReference>
<dbReference type="SUPFAM" id="SSF52317">
    <property type="entry name" value="Class I glutamine amidotransferase-like"/>
    <property type="match status" value="1"/>
</dbReference>
<dbReference type="Proteomes" id="UP000006056">
    <property type="component" value="Chromosome"/>
</dbReference>
<proteinExistence type="predicted"/>
<keyword evidence="5" id="KW-1185">Reference proteome</keyword>
<keyword evidence="2" id="KW-1133">Transmembrane helix</keyword>